<dbReference type="GO" id="GO:0005886">
    <property type="term" value="C:plasma membrane"/>
    <property type="evidence" value="ECO:0007669"/>
    <property type="project" value="UniProtKB-SubCell"/>
</dbReference>
<dbReference type="PANTHER" id="PTHR42718">
    <property type="entry name" value="MAJOR FACILITATOR SUPERFAMILY MULTIDRUG TRANSPORTER MFSC"/>
    <property type="match status" value="1"/>
</dbReference>
<comment type="caution">
    <text evidence="8">The sequence shown here is derived from an EMBL/GenBank/DDBJ whole genome shotgun (WGS) entry which is preliminary data.</text>
</comment>
<keyword evidence="2" id="KW-0813">Transport</keyword>
<dbReference type="EMBL" id="DSRU01000244">
    <property type="protein sequence ID" value="HFM99432.1"/>
    <property type="molecule type" value="Genomic_DNA"/>
</dbReference>
<gene>
    <name evidence="8" type="ORF">ENR64_17050</name>
</gene>
<dbReference type="PANTHER" id="PTHR42718:SF9">
    <property type="entry name" value="MAJOR FACILITATOR SUPERFAMILY MULTIDRUG TRANSPORTER MFSC"/>
    <property type="match status" value="1"/>
</dbReference>
<keyword evidence="4 6" id="KW-1133">Transmembrane helix</keyword>
<evidence type="ECO:0000256" key="5">
    <source>
        <dbReference type="ARBA" id="ARBA00023136"/>
    </source>
</evidence>
<organism evidence="8">
    <name type="scientific">Oscillatoriales cyanobacterium SpSt-418</name>
    <dbReference type="NCBI Taxonomy" id="2282169"/>
    <lineage>
        <taxon>Bacteria</taxon>
        <taxon>Bacillati</taxon>
        <taxon>Cyanobacteriota</taxon>
        <taxon>Cyanophyceae</taxon>
        <taxon>Oscillatoriophycideae</taxon>
        <taxon>Oscillatoriales</taxon>
    </lineage>
</organism>
<evidence type="ECO:0000313" key="8">
    <source>
        <dbReference type="EMBL" id="HFM99432.1"/>
    </source>
</evidence>
<feature type="transmembrane region" description="Helical" evidence="6">
    <location>
        <begin position="431"/>
        <end position="450"/>
    </location>
</feature>
<comment type="subcellular location">
    <subcellularLocation>
        <location evidence="1">Cell membrane</location>
        <topology evidence="1">Multi-pass membrane protein</topology>
    </subcellularLocation>
</comment>
<name>A0A7C3PER3_9CYAN</name>
<dbReference type="InterPro" id="IPR011701">
    <property type="entry name" value="MFS"/>
</dbReference>
<dbReference type="InterPro" id="IPR020846">
    <property type="entry name" value="MFS_dom"/>
</dbReference>
<evidence type="ECO:0000259" key="7">
    <source>
        <dbReference type="PROSITE" id="PS50850"/>
    </source>
</evidence>
<feature type="transmembrane region" description="Helical" evidence="6">
    <location>
        <begin position="47"/>
        <end position="67"/>
    </location>
</feature>
<feature type="transmembrane region" description="Helical" evidence="6">
    <location>
        <begin position="285"/>
        <end position="308"/>
    </location>
</feature>
<feature type="transmembrane region" description="Helical" evidence="6">
    <location>
        <begin position="239"/>
        <end position="264"/>
    </location>
</feature>
<dbReference type="AlphaFoldDB" id="A0A7C3PER3"/>
<feature type="transmembrane region" description="Helical" evidence="6">
    <location>
        <begin position="328"/>
        <end position="348"/>
    </location>
</feature>
<evidence type="ECO:0000256" key="1">
    <source>
        <dbReference type="ARBA" id="ARBA00004651"/>
    </source>
</evidence>
<dbReference type="Gene3D" id="1.20.1250.20">
    <property type="entry name" value="MFS general substrate transporter like domains"/>
    <property type="match status" value="2"/>
</dbReference>
<dbReference type="GO" id="GO:0022857">
    <property type="term" value="F:transmembrane transporter activity"/>
    <property type="evidence" value="ECO:0007669"/>
    <property type="project" value="InterPro"/>
</dbReference>
<sequence length="544" mass="58732">MESGQTIQISRQGFWAIALTLFMVAYNVSVMPVIMSKIVLSFNSSVGYIQGILVLFSLVTASFAPTTENLCRYYGRTQIFTFGLMLYGIGIVLTSLSPDIGFLAVSFTFIVGLGATPLVSTPWAISDLAFDGKAERQASVALVLISTLGGLSGSILGGYIAAHATWRWSFAPSLAILLLILLLRRFIPNLAVTCRESIDWIGGLLSFIGLGSILIALCLAGEFGWWVPKRRFSFAGLVIPPFAISIVPTLIAVGVIFLGLFAVWQRKQSRRSAASLMRVGLLKKPVFVFGMLTAMLHTLISTGVQFNLYQFVPTVLLTNPFETALTVIPYTLTMVIVLVTILQFLSLGDRLPPKYVVFSGVTLLGVGLLILRQSIQPGATSLGLMPGLIIMGLGSGLFLSYIGALTYSVASLQEKPEGSGIYNPVQNLGSSLGRGILGTTLIFFASQNIVDGVLQDLGKTLSSDQRRQAIATLQEMLQTLSRSEIKEVFRQNLPPSTYASMKSISLEAATVGMQSSLVIALILTAICFLLATRLPKYPLRSRAK</sequence>
<accession>A0A7C3PER3</accession>
<evidence type="ECO:0000256" key="3">
    <source>
        <dbReference type="ARBA" id="ARBA00022692"/>
    </source>
</evidence>
<feature type="transmembrane region" description="Helical" evidence="6">
    <location>
        <begin position="166"/>
        <end position="183"/>
    </location>
</feature>
<keyword evidence="5 6" id="KW-0472">Membrane</keyword>
<reference evidence="8" key="1">
    <citation type="journal article" date="2020" name="mSystems">
        <title>Genome- and Community-Level Interaction Insights into Carbon Utilization and Element Cycling Functions of Hydrothermarchaeota in Hydrothermal Sediment.</title>
        <authorList>
            <person name="Zhou Z."/>
            <person name="Liu Y."/>
            <person name="Xu W."/>
            <person name="Pan J."/>
            <person name="Luo Z.H."/>
            <person name="Li M."/>
        </authorList>
    </citation>
    <scope>NUCLEOTIDE SEQUENCE [LARGE SCALE GENOMIC DNA]</scope>
    <source>
        <strain evidence="8">SpSt-418</strain>
    </source>
</reference>
<keyword evidence="3 6" id="KW-0812">Transmembrane</keyword>
<feature type="transmembrane region" description="Helical" evidence="6">
    <location>
        <begin position="204"/>
        <end position="227"/>
    </location>
</feature>
<evidence type="ECO:0000256" key="6">
    <source>
        <dbReference type="SAM" id="Phobius"/>
    </source>
</evidence>
<feature type="transmembrane region" description="Helical" evidence="6">
    <location>
        <begin position="79"/>
        <end position="96"/>
    </location>
</feature>
<dbReference type="SUPFAM" id="SSF103473">
    <property type="entry name" value="MFS general substrate transporter"/>
    <property type="match status" value="1"/>
</dbReference>
<protein>
    <submittedName>
        <fullName evidence="8">MFS transporter</fullName>
    </submittedName>
</protein>
<feature type="transmembrane region" description="Helical" evidence="6">
    <location>
        <begin position="12"/>
        <end position="35"/>
    </location>
</feature>
<dbReference type="Pfam" id="PF07690">
    <property type="entry name" value="MFS_1"/>
    <property type="match status" value="1"/>
</dbReference>
<evidence type="ECO:0000256" key="4">
    <source>
        <dbReference type="ARBA" id="ARBA00022989"/>
    </source>
</evidence>
<evidence type="ECO:0000256" key="2">
    <source>
        <dbReference type="ARBA" id="ARBA00022448"/>
    </source>
</evidence>
<feature type="transmembrane region" description="Helical" evidence="6">
    <location>
        <begin position="387"/>
        <end position="410"/>
    </location>
</feature>
<feature type="transmembrane region" description="Helical" evidence="6">
    <location>
        <begin position="138"/>
        <end position="160"/>
    </location>
</feature>
<dbReference type="InterPro" id="IPR036259">
    <property type="entry name" value="MFS_trans_sf"/>
</dbReference>
<dbReference type="PROSITE" id="PS50850">
    <property type="entry name" value="MFS"/>
    <property type="match status" value="1"/>
</dbReference>
<feature type="transmembrane region" description="Helical" evidence="6">
    <location>
        <begin position="511"/>
        <end position="532"/>
    </location>
</feature>
<feature type="transmembrane region" description="Helical" evidence="6">
    <location>
        <begin position="355"/>
        <end position="375"/>
    </location>
</feature>
<feature type="transmembrane region" description="Helical" evidence="6">
    <location>
        <begin position="102"/>
        <end position="126"/>
    </location>
</feature>
<feature type="domain" description="Major facilitator superfamily (MFS) profile" evidence="7">
    <location>
        <begin position="13"/>
        <end position="533"/>
    </location>
</feature>
<proteinExistence type="predicted"/>